<keyword evidence="16" id="KW-0865">Zymogen</keyword>
<evidence type="ECO:0000256" key="12">
    <source>
        <dbReference type="ARBA" id="ARBA00022824"/>
    </source>
</evidence>
<name>A0A3S3WDH3_9RHOB</name>
<evidence type="ECO:0000256" key="6">
    <source>
        <dbReference type="ARBA" id="ARBA00022525"/>
    </source>
</evidence>
<evidence type="ECO:0000256" key="19">
    <source>
        <dbReference type="ARBA" id="ARBA00025833"/>
    </source>
</evidence>
<keyword evidence="14" id="KW-0333">Golgi apparatus</keyword>
<keyword evidence="7" id="KW-0121">Carboxypeptidase</keyword>
<sequence>MTPIWHCSRRIFFPKESNEMNINTPSMPTDADRLVYWLDRICVFGGRRTGSSSEQQASAWLGEVLAAMGGRLSVQDDAWSGWRPKLASIEAGGAIFEACALLNAPGTPAQGLHAPVLDLGRGTPEDFATHAAQIPGRIILVAHERMFSATTVHRRVKYAEAVARGAAGMLVVGHQPGSPVAGSTGMEANEGIPAMGISPETAAALVTAGEATLHLAVETVPATARSHFLEFGPTDGPVVVLSAHIDGHDPAEAALDNASGCAILLTLAEEVARQSDLPVRLRFCFFNLEEWRLTGSRNHVATLDQTDRDQIIVNINLDSLGIAGPMTALTSDFPHLGPFLQQVFASVGEDLQIHLPFQANSDHANFAEAGIPAFRLLGGFDDPASSAMAILSGGDRRDIVSMPDLVRAKVAVHATMHASMALPPSSLR</sequence>
<dbReference type="InterPro" id="IPR007484">
    <property type="entry name" value="Peptidase_M28"/>
</dbReference>
<accession>A0A3S3WDH3</accession>
<keyword evidence="11" id="KW-0378">Hydrolase</keyword>
<dbReference type="GO" id="GO:0004180">
    <property type="term" value="F:carboxypeptidase activity"/>
    <property type="evidence" value="ECO:0007669"/>
    <property type="project" value="UniProtKB-KW"/>
</dbReference>
<dbReference type="InterPro" id="IPR039866">
    <property type="entry name" value="CPQ"/>
</dbReference>
<evidence type="ECO:0000256" key="9">
    <source>
        <dbReference type="ARBA" id="ARBA00022723"/>
    </source>
</evidence>
<evidence type="ECO:0000256" key="17">
    <source>
        <dbReference type="ARBA" id="ARBA00023180"/>
    </source>
</evidence>
<keyword evidence="24" id="KW-1185">Reference proteome</keyword>
<keyword evidence="8" id="KW-0645">Protease</keyword>
<evidence type="ECO:0000259" key="21">
    <source>
        <dbReference type="Pfam" id="PF02225"/>
    </source>
</evidence>
<dbReference type="GO" id="GO:0005576">
    <property type="term" value="C:extracellular region"/>
    <property type="evidence" value="ECO:0007669"/>
    <property type="project" value="UniProtKB-SubCell"/>
</dbReference>
<dbReference type="GO" id="GO:0070573">
    <property type="term" value="F:metallodipeptidase activity"/>
    <property type="evidence" value="ECO:0007669"/>
    <property type="project" value="InterPro"/>
</dbReference>
<evidence type="ECO:0000256" key="18">
    <source>
        <dbReference type="ARBA" id="ARBA00023228"/>
    </source>
</evidence>
<evidence type="ECO:0000259" key="22">
    <source>
        <dbReference type="Pfam" id="PF04389"/>
    </source>
</evidence>
<dbReference type="PANTHER" id="PTHR12053:SF3">
    <property type="entry name" value="CARBOXYPEPTIDASE Q"/>
    <property type="match status" value="1"/>
</dbReference>
<dbReference type="GO" id="GO:0046872">
    <property type="term" value="F:metal ion binding"/>
    <property type="evidence" value="ECO:0007669"/>
    <property type="project" value="UniProtKB-KW"/>
</dbReference>
<evidence type="ECO:0000256" key="8">
    <source>
        <dbReference type="ARBA" id="ARBA00022670"/>
    </source>
</evidence>
<evidence type="ECO:0000256" key="1">
    <source>
        <dbReference type="ARBA" id="ARBA00004240"/>
    </source>
</evidence>
<feature type="domain" description="PA" evidence="21">
    <location>
        <begin position="123"/>
        <end position="205"/>
    </location>
</feature>
<dbReference type="Pfam" id="PF04389">
    <property type="entry name" value="Peptidase_M28"/>
    <property type="match status" value="1"/>
</dbReference>
<evidence type="ECO:0000313" key="23">
    <source>
        <dbReference type="EMBL" id="RWY36362.1"/>
    </source>
</evidence>
<dbReference type="AlphaFoldDB" id="A0A3S3WDH3"/>
<keyword evidence="18" id="KW-0458">Lysosome</keyword>
<dbReference type="SUPFAM" id="SSF52025">
    <property type="entry name" value="PA domain"/>
    <property type="match status" value="1"/>
</dbReference>
<keyword evidence="12" id="KW-0256">Endoplasmic reticulum</keyword>
<evidence type="ECO:0000256" key="3">
    <source>
        <dbReference type="ARBA" id="ARBA00004555"/>
    </source>
</evidence>
<feature type="domain" description="Peptidase M28" evidence="22">
    <location>
        <begin position="237"/>
        <end position="376"/>
    </location>
</feature>
<gene>
    <name evidence="23" type="ORF">EP867_18215</name>
</gene>
<keyword evidence="17" id="KW-0325">Glycoprotein</keyword>
<evidence type="ECO:0000256" key="10">
    <source>
        <dbReference type="ARBA" id="ARBA00022729"/>
    </source>
</evidence>
<dbReference type="OrthoDB" id="9778250at2"/>
<evidence type="ECO:0000256" key="2">
    <source>
        <dbReference type="ARBA" id="ARBA00004371"/>
    </source>
</evidence>
<evidence type="ECO:0000256" key="7">
    <source>
        <dbReference type="ARBA" id="ARBA00022645"/>
    </source>
</evidence>
<comment type="subcellular location">
    <subcellularLocation>
        <location evidence="1">Endoplasmic reticulum</location>
    </subcellularLocation>
    <subcellularLocation>
        <location evidence="3">Golgi apparatus</location>
    </subcellularLocation>
    <subcellularLocation>
        <location evidence="2">Lysosome</location>
    </subcellularLocation>
    <subcellularLocation>
        <location evidence="4">Secreted</location>
    </subcellularLocation>
</comment>
<dbReference type="Proteomes" id="UP000287168">
    <property type="component" value="Unassembled WGS sequence"/>
</dbReference>
<evidence type="ECO:0000256" key="11">
    <source>
        <dbReference type="ARBA" id="ARBA00022801"/>
    </source>
</evidence>
<evidence type="ECO:0000256" key="5">
    <source>
        <dbReference type="ARBA" id="ARBA00014116"/>
    </source>
</evidence>
<evidence type="ECO:0000256" key="14">
    <source>
        <dbReference type="ARBA" id="ARBA00023034"/>
    </source>
</evidence>
<dbReference type="Gene3D" id="3.40.630.10">
    <property type="entry name" value="Zn peptidases"/>
    <property type="match status" value="1"/>
</dbReference>
<evidence type="ECO:0000313" key="24">
    <source>
        <dbReference type="Proteomes" id="UP000287168"/>
    </source>
</evidence>
<evidence type="ECO:0000256" key="4">
    <source>
        <dbReference type="ARBA" id="ARBA00004613"/>
    </source>
</evidence>
<evidence type="ECO:0000256" key="13">
    <source>
        <dbReference type="ARBA" id="ARBA00022833"/>
    </source>
</evidence>
<keyword evidence="13" id="KW-0862">Zinc</keyword>
<dbReference type="InterPro" id="IPR003137">
    <property type="entry name" value="PA_domain"/>
</dbReference>
<dbReference type="Gene3D" id="3.50.30.30">
    <property type="match status" value="1"/>
</dbReference>
<evidence type="ECO:0000256" key="20">
    <source>
        <dbReference type="ARBA" id="ARBA00033328"/>
    </source>
</evidence>
<dbReference type="EMBL" id="SBLC01000064">
    <property type="protein sequence ID" value="RWY36362.1"/>
    <property type="molecule type" value="Genomic_DNA"/>
</dbReference>
<keyword evidence="6" id="KW-0964">Secreted</keyword>
<evidence type="ECO:0000256" key="16">
    <source>
        <dbReference type="ARBA" id="ARBA00023145"/>
    </source>
</evidence>
<keyword evidence="10" id="KW-0732">Signal</keyword>
<dbReference type="InterPro" id="IPR046450">
    <property type="entry name" value="PA_dom_sf"/>
</dbReference>
<reference evidence="23 24" key="1">
    <citation type="journal article" date="2015" name="Int. J. Syst. Evol. Microbiol.">
        <title>Gemmobacter intermedius sp. nov., isolated from a white stork (Ciconia ciconia).</title>
        <authorList>
            <person name="Kampfer P."/>
            <person name="Jerzak L."/>
            <person name="Wilharm G."/>
            <person name="Golke J."/>
            <person name="Busse H.J."/>
            <person name="Glaeser S.P."/>
        </authorList>
    </citation>
    <scope>NUCLEOTIDE SEQUENCE [LARGE SCALE GENOMIC DNA]</scope>
    <source>
        <strain evidence="23 24">119/4</strain>
    </source>
</reference>
<comment type="subunit">
    <text evidence="19">Homodimer. The monomeric form is inactive while the homodimer is active.</text>
</comment>
<dbReference type="Pfam" id="PF02225">
    <property type="entry name" value="PA"/>
    <property type="match status" value="1"/>
</dbReference>
<evidence type="ECO:0000256" key="15">
    <source>
        <dbReference type="ARBA" id="ARBA00023049"/>
    </source>
</evidence>
<keyword evidence="9" id="KW-0479">Metal-binding</keyword>
<dbReference type="GO" id="GO:0006508">
    <property type="term" value="P:proteolysis"/>
    <property type="evidence" value="ECO:0007669"/>
    <property type="project" value="UniProtKB-KW"/>
</dbReference>
<dbReference type="SUPFAM" id="SSF53187">
    <property type="entry name" value="Zn-dependent exopeptidases"/>
    <property type="match status" value="1"/>
</dbReference>
<comment type="caution">
    <text evidence="23">The sequence shown here is derived from an EMBL/GenBank/DDBJ whole genome shotgun (WGS) entry which is preliminary data.</text>
</comment>
<organism evidence="23 24">
    <name type="scientific">Falsigemmobacter intermedius</name>
    <dbReference type="NCBI Taxonomy" id="1553448"/>
    <lineage>
        <taxon>Bacteria</taxon>
        <taxon>Pseudomonadati</taxon>
        <taxon>Pseudomonadota</taxon>
        <taxon>Alphaproteobacteria</taxon>
        <taxon>Rhodobacterales</taxon>
        <taxon>Paracoccaceae</taxon>
        <taxon>Falsigemmobacter</taxon>
    </lineage>
</organism>
<keyword evidence="15" id="KW-0482">Metalloprotease</keyword>
<dbReference type="GO" id="GO:0005764">
    <property type="term" value="C:lysosome"/>
    <property type="evidence" value="ECO:0007669"/>
    <property type="project" value="UniProtKB-SubCell"/>
</dbReference>
<dbReference type="PANTHER" id="PTHR12053">
    <property type="entry name" value="PROTEASE FAMILY M28 PLASMA GLUTAMATE CARBOXYPEPTIDASE-RELATED"/>
    <property type="match status" value="1"/>
</dbReference>
<protein>
    <recommendedName>
        <fullName evidence="5">Carboxypeptidase Q</fullName>
    </recommendedName>
    <alternativeName>
        <fullName evidence="20">Plasma glutamate carboxypeptidase</fullName>
    </alternativeName>
</protein>
<proteinExistence type="predicted"/>